<keyword evidence="3" id="KW-1185">Reference proteome</keyword>
<keyword evidence="1" id="KW-0812">Transmembrane</keyword>
<evidence type="ECO:0000313" key="3">
    <source>
        <dbReference type="Proteomes" id="UP000068167"/>
    </source>
</evidence>
<proteinExistence type="predicted"/>
<dbReference type="KEGG" id="mpk:VL20_3160"/>
<name>A0A0K1S298_9CHRO</name>
<dbReference type="EMBL" id="CP011339">
    <property type="protein sequence ID" value="AKV68175.1"/>
    <property type="molecule type" value="Genomic_DNA"/>
</dbReference>
<dbReference type="Proteomes" id="UP000068167">
    <property type="component" value="Chromosome"/>
</dbReference>
<gene>
    <name evidence="2" type="ORF">VL20_3160</name>
</gene>
<sequence length="64" mass="7401">MKMFLYVKTKNLTYGKIGFIAPNQELKNNFLYHFSLLVASILLFSSFLGEGLGVRVINHLCHYF</sequence>
<evidence type="ECO:0000256" key="1">
    <source>
        <dbReference type="SAM" id="Phobius"/>
    </source>
</evidence>
<dbReference type="AlphaFoldDB" id="A0A0K1S298"/>
<protein>
    <submittedName>
        <fullName evidence="2">Uncharacterized protein</fullName>
    </submittedName>
</protein>
<organism evidence="2 3">
    <name type="scientific">Microcystis panniformis FACHB-1757</name>
    <dbReference type="NCBI Taxonomy" id="1638788"/>
    <lineage>
        <taxon>Bacteria</taxon>
        <taxon>Bacillati</taxon>
        <taxon>Cyanobacteriota</taxon>
        <taxon>Cyanophyceae</taxon>
        <taxon>Oscillatoriophycideae</taxon>
        <taxon>Chroococcales</taxon>
        <taxon>Microcystaceae</taxon>
        <taxon>Microcystis</taxon>
    </lineage>
</organism>
<reference evidence="2 3" key="1">
    <citation type="journal article" date="2016" name="Stand. Genomic Sci.">
        <title>Complete genome sequence and genomic characterization of Microcystis panniformis FACHB 1757 by third-generation sequencing.</title>
        <authorList>
            <person name="Zhang J.Y."/>
            <person name="Guan R."/>
            <person name="Zhang H.J."/>
            <person name="Li H."/>
            <person name="Xiao P."/>
            <person name="Yu G.L."/>
            <person name="Du L."/>
            <person name="Cao D.M."/>
            <person name="Zhu B.C."/>
            <person name="Li R.H."/>
            <person name="Lu Z.H."/>
        </authorList>
    </citation>
    <scope>NUCLEOTIDE SEQUENCE [LARGE SCALE GENOMIC DNA]</scope>
    <source>
        <strain evidence="2 3">FACHB-1757</strain>
    </source>
</reference>
<feature type="transmembrane region" description="Helical" evidence="1">
    <location>
        <begin position="30"/>
        <end position="49"/>
    </location>
</feature>
<keyword evidence="1" id="KW-0472">Membrane</keyword>
<evidence type="ECO:0000313" key="2">
    <source>
        <dbReference type="EMBL" id="AKV68175.1"/>
    </source>
</evidence>
<keyword evidence="1" id="KW-1133">Transmembrane helix</keyword>
<accession>A0A0K1S298</accession>